<comment type="subcellular location">
    <subcellularLocation>
        <location evidence="1">Secreted</location>
        <location evidence="1">Extracellular space</location>
        <location evidence="1">Extracellular matrix</location>
    </subcellularLocation>
</comment>
<dbReference type="Pfam" id="PF00050">
    <property type="entry name" value="Kazal_1"/>
    <property type="match status" value="1"/>
</dbReference>
<dbReference type="InterPro" id="IPR002350">
    <property type="entry name" value="Kazal_dom"/>
</dbReference>
<dbReference type="PANTHER" id="PTHR13866">
    <property type="entry name" value="SPARC OSTEONECTIN"/>
    <property type="match status" value="1"/>
</dbReference>
<dbReference type="GO" id="GO:0005615">
    <property type="term" value="C:extracellular space"/>
    <property type="evidence" value="ECO:0007669"/>
    <property type="project" value="InterPro"/>
</dbReference>
<keyword evidence="3" id="KW-0964">Secreted</keyword>
<dbReference type="AlphaFoldDB" id="A0AAD8Z1Q2"/>
<feature type="region of interest" description="Disordered" evidence="10">
    <location>
        <begin position="91"/>
        <end position="289"/>
    </location>
</feature>
<keyword evidence="7" id="KW-0106">Calcium</keyword>
<feature type="compositionally biased region" description="Basic and acidic residues" evidence="10">
    <location>
        <begin position="145"/>
        <end position="159"/>
    </location>
</feature>
<dbReference type="EMBL" id="JAROKS010000020">
    <property type="protein sequence ID" value="KAK1791035.1"/>
    <property type="molecule type" value="Genomic_DNA"/>
</dbReference>
<dbReference type="SMART" id="SM00280">
    <property type="entry name" value="KAZAL"/>
    <property type="match status" value="1"/>
</dbReference>
<dbReference type="FunFam" id="1.10.238.10:FF:000068">
    <property type="entry name" value="SPARC isoform 1"/>
    <property type="match status" value="1"/>
</dbReference>
<dbReference type="InterPro" id="IPR001999">
    <property type="entry name" value="Osteonectin_CS"/>
</dbReference>
<feature type="compositionally biased region" description="Basic and acidic residues" evidence="10">
    <location>
        <begin position="263"/>
        <end position="279"/>
    </location>
</feature>
<accession>A0AAD8Z1Q2</accession>
<feature type="compositionally biased region" description="Basic residues" evidence="10">
    <location>
        <begin position="229"/>
        <end position="239"/>
    </location>
</feature>
<dbReference type="Proteomes" id="UP001239994">
    <property type="component" value="Unassembled WGS sequence"/>
</dbReference>
<dbReference type="Pfam" id="PF10591">
    <property type="entry name" value="SPARC_Ca_bdg"/>
    <property type="match status" value="1"/>
</dbReference>
<dbReference type="SUPFAM" id="SSF100895">
    <property type="entry name" value="Kazal-type serine protease inhibitors"/>
    <property type="match status" value="1"/>
</dbReference>
<keyword evidence="4" id="KW-0272">Extracellular matrix</keyword>
<evidence type="ECO:0000256" key="7">
    <source>
        <dbReference type="ARBA" id="ARBA00022837"/>
    </source>
</evidence>
<dbReference type="InterPro" id="IPR036058">
    <property type="entry name" value="Kazal_dom_sf"/>
</dbReference>
<evidence type="ECO:0000256" key="2">
    <source>
        <dbReference type="ARBA" id="ARBA00006404"/>
    </source>
</evidence>
<dbReference type="InterPro" id="IPR011992">
    <property type="entry name" value="EF-hand-dom_pair"/>
</dbReference>
<dbReference type="InterPro" id="IPR003645">
    <property type="entry name" value="Fol_N"/>
</dbReference>
<dbReference type="SMART" id="SM00274">
    <property type="entry name" value="FOLN"/>
    <property type="match status" value="1"/>
</dbReference>
<dbReference type="InterPro" id="IPR015369">
    <property type="entry name" value="Follistatin/Osteonectin_EGF"/>
</dbReference>
<feature type="domain" description="Kazal-like" evidence="11">
    <location>
        <begin position="351"/>
        <end position="409"/>
    </location>
</feature>
<dbReference type="FunFam" id="3.30.60.30:FF:000004">
    <property type="entry name" value="SPARC isoform 1"/>
    <property type="match status" value="1"/>
</dbReference>
<dbReference type="Gene3D" id="1.10.238.10">
    <property type="entry name" value="EF-hand"/>
    <property type="match status" value="1"/>
</dbReference>
<dbReference type="PROSITE" id="PS51465">
    <property type="entry name" value="KAZAL_2"/>
    <property type="match status" value="1"/>
</dbReference>
<organism evidence="12 13">
    <name type="scientific">Electrophorus voltai</name>
    <dbReference type="NCBI Taxonomy" id="2609070"/>
    <lineage>
        <taxon>Eukaryota</taxon>
        <taxon>Metazoa</taxon>
        <taxon>Chordata</taxon>
        <taxon>Craniata</taxon>
        <taxon>Vertebrata</taxon>
        <taxon>Euteleostomi</taxon>
        <taxon>Actinopterygii</taxon>
        <taxon>Neopterygii</taxon>
        <taxon>Teleostei</taxon>
        <taxon>Ostariophysi</taxon>
        <taxon>Gymnotiformes</taxon>
        <taxon>Gymnotoidei</taxon>
        <taxon>Gymnotidae</taxon>
        <taxon>Electrophorus</taxon>
    </lineage>
</organism>
<dbReference type="Gene3D" id="3.30.60.30">
    <property type="match status" value="1"/>
</dbReference>
<gene>
    <name evidence="12" type="ORF">P4O66_002031</name>
</gene>
<dbReference type="InterPro" id="IPR019577">
    <property type="entry name" value="SPARC/Testican_Ca-bd-dom"/>
</dbReference>
<sequence>MSGESECSDEVEQWRYLSVSHSTKSVEKPSVSDGDGAILLTNFPFEASSPDAGDKDAGEGIGQAVPGAVQVSDVGQGNTLAPVLLSEDALSRLLQGSEQEQQDVGEDEDKLEEEEEEAGRSSESETPVALDYTANSEAVDPSPTKVEETSKAEDEEKVGAELPTAMADYDSQESLEEAEDPREGSQEADQAVPVEVSEDEQEEELWDTEKRECYKGPEAEKGTSDRGSHAKGSRSKAGHMRKEQNSSQSGQASGSEVSSGRAQRPEPEKGPDSKLNMEHKGKRRHKKWTSLVGLNPVQIWASVSLLPRSKPMARARPGPRGQDAPADPCENFPCKSGRKCKLNEELEPSCLCQEPAQCPSENLTELEHVCGTDNQTYQTSCHLFATKCHLEGTKKGHRLHLDYSGPCKFIPPCLNTELQQFPLRMRDWLKNILLQLYEHDSVTPGLLTAKQRARVQKLHDSERRLHVGSHAVELLALDFEKNYNLYIYPVHWQFAQLDQHPTDRVLTHSELAPLRASLVPMEHCTSVFFRRCDTDRDRLLSLREWCQCFGLKHGRDLAALYGSVRFTGFT</sequence>
<feature type="compositionally biased region" description="Acidic residues" evidence="10">
    <location>
        <begin position="196"/>
        <end position="206"/>
    </location>
</feature>
<evidence type="ECO:0000256" key="3">
    <source>
        <dbReference type="ARBA" id="ARBA00022525"/>
    </source>
</evidence>
<evidence type="ECO:0000256" key="8">
    <source>
        <dbReference type="ARBA" id="ARBA00023157"/>
    </source>
</evidence>
<keyword evidence="8" id="KW-1015">Disulfide bond</keyword>
<dbReference type="InterPro" id="IPR018247">
    <property type="entry name" value="EF_Hand_1_Ca_BS"/>
</dbReference>
<protein>
    <recommendedName>
        <fullName evidence="11">Kazal-like domain-containing protein</fullName>
    </recommendedName>
</protein>
<dbReference type="GO" id="GO:0050840">
    <property type="term" value="F:extracellular matrix binding"/>
    <property type="evidence" value="ECO:0007669"/>
    <property type="project" value="TreeGrafter"/>
</dbReference>
<feature type="compositionally biased region" description="Acidic residues" evidence="10">
    <location>
        <begin position="100"/>
        <end position="117"/>
    </location>
</feature>
<evidence type="ECO:0000256" key="6">
    <source>
        <dbReference type="ARBA" id="ARBA00022729"/>
    </source>
</evidence>
<evidence type="ECO:0000313" key="12">
    <source>
        <dbReference type="EMBL" id="KAK1791035.1"/>
    </source>
</evidence>
<evidence type="ECO:0000256" key="5">
    <source>
        <dbReference type="ARBA" id="ARBA00022723"/>
    </source>
</evidence>
<reference evidence="12" key="1">
    <citation type="submission" date="2023-03" db="EMBL/GenBank/DDBJ databases">
        <title>Electrophorus voltai genome.</title>
        <authorList>
            <person name="Bian C."/>
        </authorList>
    </citation>
    <scope>NUCLEOTIDE SEQUENCE</scope>
    <source>
        <strain evidence="12">CB-2022</strain>
        <tissue evidence="12">Muscle</tissue>
    </source>
</reference>
<feature type="compositionally biased region" description="Low complexity" evidence="10">
    <location>
        <begin position="245"/>
        <end position="260"/>
    </location>
</feature>
<evidence type="ECO:0000256" key="9">
    <source>
        <dbReference type="ARBA" id="ARBA00023180"/>
    </source>
</evidence>
<evidence type="ECO:0000259" key="11">
    <source>
        <dbReference type="PROSITE" id="PS51465"/>
    </source>
</evidence>
<dbReference type="PROSITE" id="PS00612">
    <property type="entry name" value="OSTEONECTIN_1"/>
    <property type="match status" value="1"/>
</dbReference>
<dbReference type="PANTHER" id="PTHR13866:SF25">
    <property type="entry name" value="SPARC-LIKE 1"/>
    <property type="match status" value="1"/>
</dbReference>
<keyword evidence="6" id="KW-0732">Signal</keyword>
<evidence type="ECO:0000256" key="1">
    <source>
        <dbReference type="ARBA" id="ARBA00004498"/>
    </source>
</evidence>
<proteinExistence type="inferred from homology"/>
<dbReference type="GO" id="GO:0005509">
    <property type="term" value="F:calcium ion binding"/>
    <property type="evidence" value="ECO:0007669"/>
    <property type="project" value="InterPro"/>
</dbReference>
<dbReference type="PROSITE" id="PS00613">
    <property type="entry name" value="OSTEONECTIN_2"/>
    <property type="match status" value="1"/>
</dbReference>
<keyword evidence="9" id="KW-0325">Glycoprotein</keyword>
<dbReference type="SUPFAM" id="SSF47473">
    <property type="entry name" value="EF-hand"/>
    <property type="match status" value="1"/>
</dbReference>
<comment type="caution">
    <text evidence="12">The sequence shown here is derived from an EMBL/GenBank/DDBJ whole genome shotgun (WGS) entry which is preliminary data.</text>
</comment>
<comment type="similarity">
    <text evidence="2">Belongs to the SPARC family.</text>
</comment>
<feature type="compositionally biased region" description="Basic and acidic residues" evidence="10">
    <location>
        <begin position="207"/>
        <end position="228"/>
    </location>
</feature>
<feature type="region of interest" description="Disordered" evidence="10">
    <location>
        <begin position="42"/>
        <end position="64"/>
    </location>
</feature>
<keyword evidence="5" id="KW-0479">Metal-binding</keyword>
<dbReference type="PROSITE" id="PS00018">
    <property type="entry name" value="EF_HAND_1"/>
    <property type="match status" value="1"/>
</dbReference>
<keyword evidence="13" id="KW-1185">Reference proteome</keyword>
<evidence type="ECO:0000313" key="13">
    <source>
        <dbReference type="Proteomes" id="UP001239994"/>
    </source>
</evidence>
<dbReference type="Pfam" id="PF09289">
    <property type="entry name" value="FOLN"/>
    <property type="match status" value="1"/>
</dbReference>
<name>A0AAD8Z1Q2_9TELE</name>
<evidence type="ECO:0000256" key="4">
    <source>
        <dbReference type="ARBA" id="ARBA00022530"/>
    </source>
</evidence>
<dbReference type="GO" id="GO:0005518">
    <property type="term" value="F:collagen binding"/>
    <property type="evidence" value="ECO:0007669"/>
    <property type="project" value="TreeGrafter"/>
</dbReference>
<feature type="compositionally biased region" description="Acidic residues" evidence="10">
    <location>
        <begin position="170"/>
        <end position="180"/>
    </location>
</feature>
<evidence type="ECO:0000256" key="10">
    <source>
        <dbReference type="SAM" id="MobiDB-lite"/>
    </source>
</evidence>